<evidence type="ECO:0000313" key="2">
    <source>
        <dbReference type="Proteomes" id="UP000291343"/>
    </source>
</evidence>
<dbReference type="EMBL" id="QKKF02003799">
    <property type="protein sequence ID" value="RZF47611.1"/>
    <property type="molecule type" value="Genomic_DNA"/>
</dbReference>
<accession>A0A482XRQ9</accession>
<proteinExistence type="predicted"/>
<reference evidence="1 2" key="1">
    <citation type="journal article" date="2017" name="Gigascience">
        <title>Genome sequence of the small brown planthopper, Laodelphax striatellus.</title>
        <authorList>
            <person name="Zhu J."/>
            <person name="Jiang F."/>
            <person name="Wang X."/>
            <person name="Yang P."/>
            <person name="Bao Y."/>
            <person name="Zhao W."/>
            <person name="Wang W."/>
            <person name="Lu H."/>
            <person name="Wang Q."/>
            <person name="Cui N."/>
            <person name="Li J."/>
            <person name="Chen X."/>
            <person name="Luo L."/>
            <person name="Yu J."/>
            <person name="Kang L."/>
            <person name="Cui F."/>
        </authorList>
    </citation>
    <scope>NUCLEOTIDE SEQUENCE [LARGE SCALE GENOMIC DNA]</scope>
    <source>
        <strain evidence="1">Lst14</strain>
    </source>
</reference>
<name>A0A482XRQ9_LAOST</name>
<protein>
    <submittedName>
        <fullName evidence="1">Uncharacterized protein</fullName>
    </submittedName>
</protein>
<keyword evidence="2" id="KW-1185">Reference proteome</keyword>
<organism evidence="1 2">
    <name type="scientific">Laodelphax striatellus</name>
    <name type="common">Small brown planthopper</name>
    <name type="synonym">Delphax striatella</name>
    <dbReference type="NCBI Taxonomy" id="195883"/>
    <lineage>
        <taxon>Eukaryota</taxon>
        <taxon>Metazoa</taxon>
        <taxon>Ecdysozoa</taxon>
        <taxon>Arthropoda</taxon>
        <taxon>Hexapoda</taxon>
        <taxon>Insecta</taxon>
        <taxon>Pterygota</taxon>
        <taxon>Neoptera</taxon>
        <taxon>Paraneoptera</taxon>
        <taxon>Hemiptera</taxon>
        <taxon>Auchenorrhyncha</taxon>
        <taxon>Fulgoroidea</taxon>
        <taxon>Delphacidae</taxon>
        <taxon>Criomorphinae</taxon>
        <taxon>Laodelphax</taxon>
    </lineage>
</organism>
<gene>
    <name evidence="1" type="ORF">LSTR_LSTR014220</name>
</gene>
<dbReference type="Proteomes" id="UP000291343">
    <property type="component" value="Unassembled WGS sequence"/>
</dbReference>
<evidence type="ECO:0000313" key="1">
    <source>
        <dbReference type="EMBL" id="RZF47611.1"/>
    </source>
</evidence>
<dbReference type="InParanoid" id="A0A482XRQ9"/>
<sequence>MKAFIANQKIQFYMFWLWVFIIKKAVKLNTHSPASYPGPAMSLNVLPVPLEIFADPSATPDGSHTMKRNSLLSFAQSHRSRTNRFSAFPCFRQIPLGK</sequence>
<comment type="caution">
    <text evidence="1">The sequence shown here is derived from an EMBL/GenBank/DDBJ whole genome shotgun (WGS) entry which is preliminary data.</text>
</comment>
<dbReference type="AlphaFoldDB" id="A0A482XRQ9"/>